<sequence length="108" mass="12044">MEKFVKIINDEEFNSKIENGSGIAVVDFFATWCGPCKMLAPVFEEAAKDVGNKASFSKVDIDQCLELARKYGVSTVPTVMIFKDGKPVDKMVGFMPKQQIIEKINSNF</sequence>
<dbReference type="GO" id="GO:0015035">
    <property type="term" value="F:protein-disulfide reductase activity"/>
    <property type="evidence" value="ECO:0007669"/>
    <property type="project" value="UniProtKB-UniRule"/>
</dbReference>
<dbReference type="InterPro" id="IPR017937">
    <property type="entry name" value="Thioredoxin_CS"/>
</dbReference>
<keyword evidence="4" id="KW-0249">Electron transport</keyword>
<dbReference type="Gene3D" id="3.40.30.10">
    <property type="entry name" value="Glutaredoxin"/>
    <property type="match status" value="1"/>
</dbReference>
<reference evidence="12 13" key="1">
    <citation type="submission" date="2014-09" db="EMBL/GenBank/DDBJ databases">
        <authorList>
            <person name="Hornung B.V."/>
        </authorList>
    </citation>
    <scope>NUCLEOTIDE SEQUENCE [LARGE SCALE GENOMIC DNA]</scope>
    <source>
        <strain evidence="12 13">FRIFI</strain>
    </source>
</reference>
<keyword evidence="5 10" id="KW-1015">Disulfide bond</keyword>
<feature type="active site" description="Nucleophile" evidence="9">
    <location>
        <position position="33"/>
    </location>
</feature>
<dbReference type="Proteomes" id="UP000245695">
    <property type="component" value="Chromosome 1"/>
</dbReference>
<dbReference type="EMBL" id="LN650648">
    <property type="protein sequence ID" value="CEI73264.1"/>
    <property type="molecule type" value="Genomic_DNA"/>
</dbReference>
<evidence type="ECO:0000256" key="8">
    <source>
        <dbReference type="PIRNR" id="PIRNR000077"/>
    </source>
</evidence>
<feature type="active site" description="Nucleophile" evidence="9">
    <location>
        <position position="36"/>
    </location>
</feature>
<name>A0A2P2BVT1_9FIRM</name>
<evidence type="ECO:0000313" key="13">
    <source>
        <dbReference type="Proteomes" id="UP000245695"/>
    </source>
</evidence>
<dbReference type="NCBIfam" id="TIGR01068">
    <property type="entry name" value="thioredoxin"/>
    <property type="match status" value="1"/>
</dbReference>
<dbReference type="PRINTS" id="PR00421">
    <property type="entry name" value="THIOREDOXIN"/>
</dbReference>
<accession>A0A2P2BVT1</accession>
<feature type="site" description="Contributes to redox potential value" evidence="9">
    <location>
        <position position="35"/>
    </location>
</feature>
<evidence type="ECO:0000256" key="4">
    <source>
        <dbReference type="ARBA" id="ARBA00022982"/>
    </source>
</evidence>
<proteinExistence type="inferred from homology"/>
<feature type="site" description="Deprotonates C-terminal active site Cys" evidence="9">
    <location>
        <position position="27"/>
    </location>
</feature>
<evidence type="ECO:0000256" key="9">
    <source>
        <dbReference type="PIRSR" id="PIRSR000077-1"/>
    </source>
</evidence>
<dbReference type="PANTHER" id="PTHR45663:SF11">
    <property type="entry name" value="GEO12009P1"/>
    <property type="match status" value="1"/>
</dbReference>
<dbReference type="InterPro" id="IPR036249">
    <property type="entry name" value="Thioredoxin-like_sf"/>
</dbReference>
<dbReference type="InterPro" id="IPR005746">
    <property type="entry name" value="Thioredoxin"/>
</dbReference>
<dbReference type="PROSITE" id="PS00194">
    <property type="entry name" value="THIOREDOXIN_1"/>
    <property type="match status" value="1"/>
</dbReference>
<evidence type="ECO:0000256" key="2">
    <source>
        <dbReference type="ARBA" id="ARBA00020570"/>
    </source>
</evidence>
<dbReference type="PANTHER" id="PTHR45663">
    <property type="entry name" value="GEO12009P1"/>
    <property type="match status" value="1"/>
</dbReference>
<protein>
    <recommendedName>
        <fullName evidence="2 7">Thioredoxin</fullName>
    </recommendedName>
</protein>
<feature type="disulfide bond" description="Redox-active" evidence="10">
    <location>
        <begin position="33"/>
        <end position="36"/>
    </location>
</feature>
<keyword evidence="6 10" id="KW-0676">Redox-active center</keyword>
<organism evidence="12 13">
    <name type="scientific">Romboutsia hominis</name>
    <dbReference type="NCBI Taxonomy" id="1507512"/>
    <lineage>
        <taxon>Bacteria</taxon>
        <taxon>Bacillati</taxon>
        <taxon>Bacillota</taxon>
        <taxon>Clostridia</taxon>
        <taxon>Peptostreptococcales</taxon>
        <taxon>Peptostreptococcaceae</taxon>
        <taxon>Romboutsia</taxon>
    </lineage>
</organism>
<evidence type="ECO:0000256" key="5">
    <source>
        <dbReference type="ARBA" id="ARBA00023157"/>
    </source>
</evidence>
<dbReference type="FunFam" id="3.40.30.10:FF:000001">
    <property type="entry name" value="Thioredoxin"/>
    <property type="match status" value="1"/>
</dbReference>
<gene>
    <name evidence="12" type="ORF">FRIFI_1731</name>
</gene>
<evidence type="ECO:0000256" key="1">
    <source>
        <dbReference type="ARBA" id="ARBA00008987"/>
    </source>
</evidence>
<evidence type="ECO:0000256" key="10">
    <source>
        <dbReference type="PIRSR" id="PIRSR000077-4"/>
    </source>
</evidence>
<comment type="similarity">
    <text evidence="1 8">Belongs to the thioredoxin family.</text>
</comment>
<dbReference type="PIRSF" id="PIRSF000077">
    <property type="entry name" value="Thioredoxin"/>
    <property type="match status" value="1"/>
</dbReference>
<dbReference type="PROSITE" id="PS51352">
    <property type="entry name" value="THIOREDOXIN_2"/>
    <property type="match status" value="1"/>
</dbReference>
<keyword evidence="13" id="KW-1185">Reference proteome</keyword>
<evidence type="ECO:0000259" key="11">
    <source>
        <dbReference type="PROSITE" id="PS51352"/>
    </source>
</evidence>
<feature type="domain" description="Thioredoxin" evidence="11">
    <location>
        <begin position="1"/>
        <end position="108"/>
    </location>
</feature>
<dbReference type="CDD" id="cd02947">
    <property type="entry name" value="TRX_family"/>
    <property type="match status" value="1"/>
</dbReference>
<evidence type="ECO:0000256" key="7">
    <source>
        <dbReference type="NCBIfam" id="TIGR01068"/>
    </source>
</evidence>
<feature type="site" description="Contributes to redox potential value" evidence="9">
    <location>
        <position position="34"/>
    </location>
</feature>
<dbReference type="AlphaFoldDB" id="A0A2P2BVT1"/>
<evidence type="ECO:0000313" key="12">
    <source>
        <dbReference type="EMBL" id="CEI73264.1"/>
    </source>
</evidence>
<evidence type="ECO:0000256" key="6">
    <source>
        <dbReference type="ARBA" id="ARBA00023284"/>
    </source>
</evidence>
<evidence type="ECO:0000256" key="3">
    <source>
        <dbReference type="ARBA" id="ARBA00022448"/>
    </source>
</evidence>
<dbReference type="GO" id="GO:0005829">
    <property type="term" value="C:cytosol"/>
    <property type="evidence" value="ECO:0007669"/>
    <property type="project" value="TreeGrafter"/>
</dbReference>
<dbReference type="GO" id="GO:0045454">
    <property type="term" value="P:cell redox homeostasis"/>
    <property type="evidence" value="ECO:0007669"/>
    <property type="project" value="TreeGrafter"/>
</dbReference>
<keyword evidence="3" id="KW-0813">Transport</keyword>
<dbReference type="InterPro" id="IPR013766">
    <property type="entry name" value="Thioredoxin_domain"/>
</dbReference>
<dbReference type="KEGG" id="rhom:FRIFI_1731"/>
<dbReference type="Pfam" id="PF00085">
    <property type="entry name" value="Thioredoxin"/>
    <property type="match status" value="1"/>
</dbReference>
<dbReference type="SUPFAM" id="SSF52833">
    <property type="entry name" value="Thioredoxin-like"/>
    <property type="match status" value="1"/>
</dbReference>
<dbReference type="RefSeq" id="WP_092925222.1">
    <property type="nucleotide sequence ID" value="NZ_FJTZ01000012.1"/>
</dbReference>